<organism evidence="7 8">
    <name type="scientific">Sphingomonas leidyi</name>
    <dbReference type="NCBI Taxonomy" id="68569"/>
    <lineage>
        <taxon>Bacteria</taxon>
        <taxon>Pseudomonadati</taxon>
        <taxon>Pseudomonadota</taxon>
        <taxon>Alphaproteobacteria</taxon>
        <taxon>Sphingomonadales</taxon>
        <taxon>Sphingomonadaceae</taxon>
        <taxon>Sphingomonas</taxon>
    </lineage>
</organism>
<feature type="transmembrane region" description="Helical" evidence="6">
    <location>
        <begin position="58"/>
        <end position="78"/>
    </location>
</feature>
<evidence type="ECO:0000256" key="1">
    <source>
        <dbReference type="ARBA" id="ARBA00004141"/>
    </source>
</evidence>
<gene>
    <name evidence="7" type="ORF">FHR20_004474</name>
</gene>
<evidence type="ECO:0000256" key="6">
    <source>
        <dbReference type="SAM" id="Phobius"/>
    </source>
</evidence>
<dbReference type="RefSeq" id="WP_167301587.1">
    <property type="nucleotide sequence ID" value="NZ_JAASQV010000007.1"/>
</dbReference>
<dbReference type="AlphaFoldDB" id="A0A7X5V3Y7"/>
<keyword evidence="5 6" id="KW-0472">Membrane</keyword>
<keyword evidence="3 6" id="KW-0812">Transmembrane</keyword>
<evidence type="ECO:0000256" key="3">
    <source>
        <dbReference type="ARBA" id="ARBA00022692"/>
    </source>
</evidence>
<evidence type="ECO:0000256" key="2">
    <source>
        <dbReference type="ARBA" id="ARBA00022448"/>
    </source>
</evidence>
<dbReference type="PANTHER" id="PTHR43243:SF4">
    <property type="entry name" value="CATIONIC AMINO ACID TRANSPORTER 4"/>
    <property type="match status" value="1"/>
</dbReference>
<feature type="transmembrane region" description="Helical" evidence="6">
    <location>
        <begin position="420"/>
        <end position="441"/>
    </location>
</feature>
<evidence type="ECO:0000256" key="5">
    <source>
        <dbReference type="ARBA" id="ARBA00023136"/>
    </source>
</evidence>
<evidence type="ECO:0000313" key="8">
    <source>
        <dbReference type="Proteomes" id="UP000564677"/>
    </source>
</evidence>
<feature type="transmembrane region" description="Helical" evidence="6">
    <location>
        <begin position="31"/>
        <end position="52"/>
    </location>
</feature>
<feature type="transmembrane region" description="Helical" evidence="6">
    <location>
        <begin position="314"/>
        <end position="337"/>
    </location>
</feature>
<feature type="transmembrane region" description="Helical" evidence="6">
    <location>
        <begin position="447"/>
        <end position="465"/>
    </location>
</feature>
<proteinExistence type="predicted"/>
<dbReference type="Proteomes" id="UP000564677">
    <property type="component" value="Unassembled WGS sequence"/>
</dbReference>
<dbReference type="Gene3D" id="1.20.1740.10">
    <property type="entry name" value="Amino acid/polyamine transporter I"/>
    <property type="match status" value="1"/>
</dbReference>
<feature type="transmembrane region" description="Helical" evidence="6">
    <location>
        <begin position="158"/>
        <end position="178"/>
    </location>
</feature>
<dbReference type="PANTHER" id="PTHR43243">
    <property type="entry name" value="INNER MEMBRANE TRANSPORTER YGJI-RELATED"/>
    <property type="match status" value="1"/>
</dbReference>
<name>A0A7X5V3Y7_9SPHN</name>
<sequence>MASLFRLKQIVAEEDRPPEHRLARTLSWPHLVALGVGAIVGTGILTLIGVGADRAGPAVILSFVVAGAICACAALAYAEMATMIPASGSAYTYSYASLGEIVAWVVGWSLLAEYTLVVATVAVGWSGYTHGFLEGIGVHLPAALSHGPRMAGWQVVEWGVNVPALFIVAVVAGLLCVGTRESATINAILVVVKLIALAVFVAVALPYFNAANLEPFSPFGFTKHMGPDGVERGVMAAAAIIFFAFYGFDAISTAAEEAKNPGRDLAIGIVGSMVVCVAIYMVVAVAAVGALSYTRFTNSPEPLALILREVGQPGVATFLAASAVIALPTVILGFLYGQSRIFFVMARDRMLPESLAKVSKRGTPVRITVFTAGVVSFFAAFFPIDEIAALANAGTLTAFAAVGLCLLVMRRRMPDAVRPFRTPAAWVVGLGAIFGCLYLFLSLPHQTQVAFGVWNLLGLVVYFAYARRNAAKG</sequence>
<evidence type="ECO:0000256" key="4">
    <source>
        <dbReference type="ARBA" id="ARBA00022989"/>
    </source>
</evidence>
<evidence type="ECO:0000313" key="7">
    <source>
        <dbReference type="EMBL" id="NIJ67490.1"/>
    </source>
</evidence>
<feature type="transmembrane region" description="Helical" evidence="6">
    <location>
        <begin position="185"/>
        <end position="208"/>
    </location>
</feature>
<comment type="subcellular location">
    <subcellularLocation>
        <location evidence="1">Membrane</location>
        <topology evidence="1">Multi-pass membrane protein</topology>
    </subcellularLocation>
</comment>
<protein>
    <submittedName>
        <fullName evidence="7">APA family basic amino acid/polyamine antiporter</fullName>
    </submittedName>
</protein>
<dbReference type="Pfam" id="PF13520">
    <property type="entry name" value="AA_permease_2"/>
    <property type="match status" value="1"/>
</dbReference>
<feature type="transmembrane region" description="Helical" evidence="6">
    <location>
        <begin position="234"/>
        <end position="255"/>
    </location>
</feature>
<dbReference type="GO" id="GO:0015171">
    <property type="term" value="F:amino acid transmembrane transporter activity"/>
    <property type="evidence" value="ECO:0007669"/>
    <property type="project" value="TreeGrafter"/>
</dbReference>
<keyword evidence="8" id="KW-1185">Reference proteome</keyword>
<reference evidence="7 8" key="1">
    <citation type="submission" date="2020-03" db="EMBL/GenBank/DDBJ databases">
        <title>Genomic Encyclopedia of Type Strains, Phase IV (KMG-IV): sequencing the most valuable type-strain genomes for metagenomic binning, comparative biology and taxonomic classification.</title>
        <authorList>
            <person name="Goeker M."/>
        </authorList>
    </citation>
    <scope>NUCLEOTIDE SEQUENCE [LARGE SCALE GENOMIC DNA]</scope>
    <source>
        <strain evidence="7 8">DSM 4733</strain>
    </source>
</reference>
<dbReference type="EMBL" id="JAASQV010000007">
    <property type="protein sequence ID" value="NIJ67490.1"/>
    <property type="molecule type" value="Genomic_DNA"/>
</dbReference>
<keyword evidence="2" id="KW-0813">Transport</keyword>
<feature type="transmembrane region" description="Helical" evidence="6">
    <location>
        <begin position="267"/>
        <end position="294"/>
    </location>
</feature>
<accession>A0A7X5V3Y7</accession>
<dbReference type="PIRSF" id="PIRSF006060">
    <property type="entry name" value="AA_transporter"/>
    <property type="match status" value="1"/>
</dbReference>
<dbReference type="InterPro" id="IPR002293">
    <property type="entry name" value="AA/rel_permease1"/>
</dbReference>
<feature type="transmembrane region" description="Helical" evidence="6">
    <location>
        <begin position="390"/>
        <end position="408"/>
    </location>
</feature>
<dbReference type="GO" id="GO:0016020">
    <property type="term" value="C:membrane"/>
    <property type="evidence" value="ECO:0007669"/>
    <property type="project" value="UniProtKB-SubCell"/>
</dbReference>
<feature type="transmembrane region" description="Helical" evidence="6">
    <location>
        <begin position="365"/>
        <end position="384"/>
    </location>
</feature>
<comment type="caution">
    <text evidence="7">The sequence shown here is derived from an EMBL/GenBank/DDBJ whole genome shotgun (WGS) entry which is preliminary data.</text>
</comment>
<keyword evidence="4 6" id="KW-1133">Transmembrane helix</keyword>